<dbReference type="STRING" id="200361.A0A453E693"/>
<keyword evidence="1" id="KW-0547">Nucleotide-binding</keyword>
<dbReference type="EnsemblPlants" id="AET3Gv20236900.1">
    <property type="protein sequence ID" value="AET3Gv20236900.1"/>
    <property type="gene ID" value="AET3Gv20236900"/>
</dbReference>
<reference evidence="6" key="1">
    <citation type="journal article" date="2014" name="Science">
        <title>Ancient hybridizations among the ancestral genomes of bread wheat.</title>
        <authorList>
            <consortium name="International Wheat Genome Sequencing Consortium,"/>
            <person name="Marcussen T."/>
            <person name="Sandve S.R."/>
            <person name="Heier L."/>
            <person name="Spannagl M."/>
            <person name="Pfeifer M."/>
            <person name="Jakobsen K.S."/>
            <person name="Wulff B.B."/>
            <person name="Steuernagel B."/>
            <person name="Mayer K.F."/>
            <person name="Olsen O.A."/>
        </authorList>
    </citation>
    <scope>NUCLEOTIDE SEQUENCE [LARGE SCALE GENOMIC DNA]</scope>
    <source>
        <strain evidence="6">cv. AL8/78</strain>
    </source>
</reference>
<evidence type="ECO:0000256" key="3">
    <source>
        <dbReference type="SAM" id="Phobius"/>
    </source>
</evidence>
<dbReference type="GO" id="GO:0005737">
    <property type="term" value="C:cytoplasm"/>
    <property type="evidence" value="ECO:0007669"/>
    <property type="project" value="TreeGrafter"/>
</dbReference>
<dbReference type="InterPro" id="IPR027417">
    <property type="entry name" value="P-loop_NTPase"/>
</dbReference>
<dbReference type="InterPro" id="IPR018368">
    <property type="entry name" value="ClpA/B_CS1"/>
</dbReference>
<feature type="domain" description="AAA+ ATPase" evidence="4">
    <location>
        <begin position="74"/>
        <end position="195"/>
    </location>
</feature>
<dbReference type="Gene3D" id="3.40.50.300">
    <property type="entry name" value="P-loop containing nucleotide triphosphate hydrolases"/>
    <property type="match status" value="1"/>
</dbReference>
<dbReference type="GO" id="GO:0016887">
    <property type="term" value="F:ATP hydrolysis activity"/>
    <property type="evidence" value="ECO:0007669"/>
    <property type="project" value="InterPro"/>
</dbReference>
<dbReference type="InterPro" id="IPR003959">
    <property type="entry name" value="ATPase_AAA_core"/>
</dbReference>
<feature type="transmembrane region" description="Helical" evidence="3">
    <location>
        <begin position="12"/>
        <end position="30"/>
    </location>
</feature>
<dbReference type="PANTHER" id="PTHR11638:SF159">
    <property type="entry name" value="AAA+ ATPASE DOMAIN-CONTAINING PROTEIN"/>
    <property type="match status" value="1"/>
</dbReference>
<evidence type="ECO:0000256" key="2">
    <source>
        <dbReference type="ARBA" id="ARBA00022840"/>
    </source>
</evidence>
<dbReference type="InterPro" id="IPR050130">
    <property type="entry name" value="ClpA_ClpB"/>
</dbReference>
<dbReference type="InterPro" id="IPR003593">
    <property type="entry name" value="AAA+_ATPase"/>
</dbReference>
<evidence type="ECO:0000313" key="6">
    <source>
        <dbReference type="Proteomes" id="UP000015105"/>
    </source>
</evidence>
<reference evidence="5" key="3">
    <citation type="journal article" date="2017" name="Nature">
        <title>Genome sequence of the progenitor of the wheat D genome Aegilops tauschii.</title>
        <authorList>
            <person name="Luo M.C."/>
            <person name="Gu Y.Q."/>
            <person name="Puiu D."/>
            <person name="Wang H."/>
            <person name="Twardziok S.O."/>
            <person name="Deal K.R."/>
            <person name="Huo N."/>
            <person name="Zhu T."/>
            <person name="Wang L."/>
            <person name="Wang Y."/>
            <person name="McGuire P.E."/>
            <person name="Liu S."/>
            <person name="Long H."/>
            <person name="Ramasamy R.K."/>
            <person name="Rodriguez J.C."/>
            <person name="Van S.L."/>
            <person name="Yuan L."/>
            <person name="Wang Z."/>
            <person name="Xia Z."/>
            <person name="Xiao L."/>
            <person name="Anderson O.D."/>
            <person name="Ouyang S."/>
            <person name="Liang Y."/>
            <person name="Zimin A.V."/>
            <person name="Pertea G."/>
            <person name="Qi P."/>
            <person name="Bennetzen J.L."/>
            <person name="Dai X."/>
            <person name="Dawson M.W."/>
            <person name="Muller H.G."/>
            <person name="Kugler K."/>
            <person name="Rivarola-Duarte L."/>
            <person name="Spannagl M."/>
            <person name="Mayer K.F.X."/>
            <person name="Lu F.H."/>
            <person name="Bevan M.W."/>
            <person name="Leroy P."/>
            <person name="Li P."/>
            <person name="You F.M."/>
            <person name="Sun Q."/>
            <person name="Liu Z."/>
            <person name="Lyons E."/>
            <person name="Wicker T."/>
            <person name="Salzberg S.L."/>
            <person name="Devos K.M."/>
            <person name="Dvorak J."/>
        </authorList>
    </citation>
    <scope>NUCLEOTIDE SEQUENCE [LARGE SCALE GENOMIC DNA]</scope>
    <source>
        <strain evidence="5">cv. AL8/78</strain>
    </source>
</reference>
<keyword evidence="3" id="KW-1133">Transmembrane helix</keyword>
<reference evidence="5" key="4">
    <citation type="submission" date="2019-03" db="UniProtKB">
        <authorList>
            <consortium name="EnsemblPlants"/>
        </authorList>
    </citation>
    <scope>IDENTIFICATION</scope>
</reference>
<dbReference type="CDD" id="cd00009">
    <property type="entry name" value="AAA"/>
    <property type="match status" value="1"/>
</dbReference>
<keyword evidence="3" id="KW-0472">Membrane</keyword>
<organism evidence="5 6">
    <name type="scientific">Aegilops tauschii subsp. strangulata</name>
    <name type="common">Goatgrass</name>
    <dbReference type="NCBI Taxonomy" id="200361"/>
    <lineage>
        <taxon>Eukaryota</taxon>
        <taxon>Viridiplantae</taxon>
        <taxon>Streptophyta</taxon>
        <taxon>Embryophyta</taxon>
        <taxon>Tracheophyta</taxon>
        <taxon>Spermatophyta</taxon>
        <taxon>Magnoliopsida</taxon>
        <taxon>Liliopsida</taxon>
        <taxon>Poales</taxon>
        <taxon>Poaceae</taxon>
        <taxon>BOP clade</taxon>
        <taxon>Pooideae</taxon>
        <taxon>Triticodae</taxon>
        <taxon>Triticeae</taxon>
        <taxon>Triticinae</taxon>
        <taxon>Aegilops</taxon>
    </lineage>
</organism>
<dbReference type="GO" id="GO:0005524">
    <property type="term" value="F:ATP binding"/>
    <property type="evidence" value="ECO:0007669"/>
    <property type="project" value="UniProtKB-KW"/>
</dbReference>
<reference evidence="6" key="2">
    <citation type="journal article" date="2017" name="Nat. Plants">
        <title>The Aegilops tauschii genome reveals multiple impacts of transposons.</title>
        <authorList>
            <person name="Zhao G."/>
            <person name="Zou C."/>
            <person name="Li K."/>
            <person name="Wang K."/>
            <person name="Li T."/>
            <person name="Gao L."/>
            <person name="Zhang X."/>
            <person name="Wang H."/>
            <person name="Yang Z."/>
            <person name="Liu X."/>
            <person name="Jiang W."/>
            <person name="Mao L."/>
            <person name="Kong X."/>
            <person name="Jiao Y."/>
            <person name="Jia J."/>
        </authorList>
    </citation>
    <scope>NUCLEOTIDE SEQUENCE [LARGE SCALE GENOMIC DNA]</scope>
    <source>
        <strain evidence="6">cv. AL8/78</strain>
    </source>
</reference>
<dbReference type="AlphaFoldDB" id="A0A453E693"/>
<dbReference type="GO" id="GO:0034605">
    <property type="term" value="P:cellular response to heat"/>
    <property type="evidence" value="ECO:0007669"/>
    <property type="project" value="TreeGrafter"/>
</dbReference>
<keyword evidence="2" id="KW-0067">ATP-binding</keyword>
<proteinExistence type="predicted"/>
<dbReference type="Proteomes" id="UP000015105">
    <property type="component" value="Chromosome 3D"/>
</dbReference>
<reference evidence="5" key="5">
    <citation type="journal article" date="2021" name="G3 (Bethesda)">
        <title>Aegilops tauschii genome assembly Aet v5.0 features greater sequence contiguity and improved annotation.</title>
        <authorList>
            <person name="Wang L."/>
            <person name="Zhu T."/>
            <person name="Rodriguez J.C."/>
            <person name="Deal K.R."/>
            <person name="Dubcovsky J."/>
            <person name="McGuire P.E."/>
            <person name="Lux T."/>
            <person name="Spannagl M."/>
            <person name="Mayer K.F.X."/>
            <person name="Baldrich P."/>
            <person name="Meyers B.C."/>
            <person name="Huo N."/>
            <person name="Gu Y.Q."/>
            <person name="Zhou H."/>
            <person name="Devos K.M."/>
            <person name="Bennetzen J.L."/>
            <person name="Unver T."/>
            <person name="Budak H."/>
            <person name="Gulick P.J."/>
            <person name="Galiba G."/>
            <person name="Kalapos B."/>
            <person name="Nelson D.R."/>
            <person name="Li P."/>
            <person name="You F.M."/>
            <person name="Luo M.C."/>
            <person name="Dvorak J."/>
        </authorList>
    </citation>
    <scope>NUCLEOTIDE SEQUENCE [LARGE SCALE GENOMIC DNA]</scope>
    <source>
        <strain evidence="5">cv. AL8/78</strain>
    </source>
</reference>
<accession>A0A453E693</accession>
<dbReference type="PROSITE" id="PS00870">
    <property type="entry name" value="CLPAB_1"/>
    <property type="match status" value="1"/>
</dbReference>
<keyword evidence="3" id="KW-0812">Transmembrane</keyword>
<sequence length="221" mass="23906">GDKSSIHSVEASAGEVLCAGALAAVCWAAWRYFQYSRCLRTYGRDVTALAGKADPVIGRDDEIDRLIRILCRRTKNCAALVGAAGVGKTAIVEGLAQRIVAGKVPSKLAGARVIELNLAAIVAGTTYVGMFEERMTDFVKKVEAARGKVILFVDEMHMLLGAGAVTGTQMDAANMLKPALARGHIRCVGATTDEEYCMYIEKCKFDKFDLRTKSNHRMNCP</sequence>
<keyword evidence="6" id="KW-1185">Reference proteome</keyword>
<name>A0A453E693_AEGTS</name>
<protein>
    <recommendedName>
        <fullName evidence="4">AAA+ ATPase domain-containing protein</fullName>
    </recommendedName>
</protein>
<dbReference type="PANTHER" id="PTHR11638">
    <property type="entry name" value="ATP-DEPENDENT CLP PROTEASE"/>
    <property type="match status" value="1"/>
</dbReference>
<dbReference type="SUPFAM" id="SSF52540">
    <property type="entry name" value="P-loop containing nucleoside triphosphate hydrolases"/>
    <property type="match status" value="1"/>
</dbReference>
<evidence type="ECO:0000259" key="4">
    <source>
        <dbReference type="SMART" id="SM00382"/>
    </source>
</evidence>
<dbReference type="SMART" id="SM00382">
    <property type="entry name" value="AAA"/>
    <property type="match status" value="1"/>
</dbReference>
<dbReference type="Gramene" id="AET3Gv20236900.1">
    <property type="protein sequence ID" value="AET3Gv20236900.1"/>
    <property type="gene ID" value="AET3Gv20236900"/>
</dbReference>
<evidence type="ECO:0000313" key="5">
    <source>
        <dbReference type="EnsemblPlants" id="AET3Gv20236900.1"/>
    </source>
</evidence>
<dbReference type="Pfam" id="PF00004">
    <property type="entry name" value="AAA"/>
    <property type="match status" value="1"/>
</dbReference>
<evidence type="ECO:0000256" key="1">
    <source>
        <dbReference type="ARBA" id="ARBA00022741"/>
    </source>
</evidence>